<proteinExistence type="predicted"/>
<gene>
    <name evidence="2" type="primary">LOC104242767</name>
</gene>
<sequence>MKKKDLENMKTPKQVSWVIRKIFEARKWLTTGVKELELYAVKGNCDSCSFNLHVICASIPITLNQEMKYPLHLFFSFPITSEAATPFCSICAKAVPASGCWSLSVINRPPPTVASGEITVTHFTHRYALKKYNSDKTLSCNLCNFVFSRGYICSGCDHFIYSYCFTVPSNIQHMFHPQHPLKLTCYLDFQNENINCPGCQGDFSVGRAIEYYCACCKFHINRQCAGAPKTLYLGDNVSYELFFSFPFKHENAEIKCNICSQIVVTKDGLLYYNLERDEALHVYCALENESGYDEAKAYSMYLVRNRFTAMEFPRGVCFLESGYRGENNIAPSNKVSLADPNGAPVADPIDANSHVAIGANLPTKLENNIHGDPD</sequence>
<organism evidence="1 2">
    <name type="scientific">Nicotiana sylvestris</name>
    <name type="common">Wood tobacco</name>
    <name type="synonym">South American tobacco</name>
    <dbReference type="NCBI Taxonomy" id="4096"/>
    <lineage>
        <taxon>Eukaryota</taxon>
        <taxon>Viridiplantae</taxon>
        <taxon>Streptophyta</taxon>
        <taxon>Embryophyta</taxon>
        <taxon>Tracheophyta</taxon>
        <taxon>Spermatophyta</taxon>
        <taxon>Magnoliopsida</taxon>
        <taxon>eudicotyledons</taxon>
        <taxon>Gunneridae</taxon>
        <taxon>Pentapetalae</taxon>
        <taxon>asterids</taxon>
        <taxon>lamiids</taxon>
        <taxon>Solanales</taxon>
        <taxon>Solanaceae</taxon>
        <taxon>Nicotianoideae</taxon>
        <taxon>Nicotianeae</taxon>
        <taxon>Nicotiana</taxon>
    </lineage>
</organism>
<keyword evidence="1" id="KW-1185">Reference proteome</keyword>
<dbReference type="Proteomes" id="UP000189701">
    <property type="component" value="Unplaced"/>
</dbReference>
<dbReference type="SUPFAM" id="SSF57889">
    <property type="entry name" value="Cysteine-rich domain"/>
    <property type="match status" value="3"/>
</dbReference>
<reference evidence="2" key="2">
    <citation type="submission" date="2025-08" db="UniProtKB">
        <authorList>
            <consortium name="RefSeq"/>
        </authorList>
    </citation>
    <scope>IDENTIFICATION</scope>
    <source>
        <tissue evidence="2">Leaf</tissue>
    </source>
</reference>
<dbReference type="PANTHER" id="PTHR46288:SF50">
    <property type="entry name" value="DC1 DOMAIN-CONTAINING PROTEIN"/>
    <property type="match status" value="1"/>
</dbReference>
<dbReference type="InterPro" id="IPR046349">
    <property type="entry name" value="C1-like_sf"/>
</dbReference>
<evidence type="ECO:0000313" key="2">
    <source>
        <dbReference type="RefSeq" id="XP_009796150.1"/>
    </source>
</evidence>
<name>A0A1U7YBI1_NICSY</name>
<dbReference type="PANTHER" id="PTHR46288">
    <property type="entry name" value="PHORBOL-ESTER/DAG-TYPE DOMAIN-CONTAINING PROTEIN"/>
    <property type="match status" value="1"/>
</dbReference>
<reference evidence="1" key="1">
    <citation type="journal article" date="2013" name="Genome Biol.">
        <title>Reference genomes and transcriptomes of Nicotiana sylvestris and Nicotiana tomentosiformis.</title>
        <authorList>
            <person name="Sierro N."/>
            <person name="Battey J.N."/>
            <person name="Ouadi S."/>
            <person name="Bovet L."/>
            <person name="Goepfert S."/>
            <person name="Bakaher N."/>
            <person name="Peitsch M.C."/>
            <person name="Ivanov N.V."/>
        </authorList>
    </citation>
    <scope>NUCLEOTIDE SEQUENCE [LARGE SCALE GENOMIC DNA]</scope>
</reference>
<protein>
    <submittedName>
        <fullName evidence="2">Uncharacterized protein LOC104242767</fullName>
    </submittedName>
</protein>
<dbReference type="STRING" id="4096.A0A1U7YBI1"/>
<dbReference type="AlphaFoldDB" id="A0A1U7YBI1"/>
<evidence type="ECO:0000313" key="1">
    <source>
        <dbReference type="Proteomes" id="UP000189701"/>
    </source>
</evidence>
<dbReference type="RefSeq" id="XP_009796150.1">
    <property type="nucleotide sequence ID" value="XM_009797848.1"/>
</dbReference>
<accession>A0A1U7YBI1</accession>